<dbReference type="PATRIC" id="fig|874156.12.peg.2305"/>
<dbReference type="PROSITE" id="PS51257">
    <property type="entry name" value="PROKAR_LIPOPROTEIN"/>
    <property type="match status" value="1"/>
</dbReference>
<protein>
    <recommendedName>
        <fullName evidence="2">DUF4349 domain-containing protein</fullName>
    </recommendedName>
</protein>
<organism evidence="3 4">
    <name type="scientific">Aurantiacibacter marinus</name>
    <dbReference type="NCBI Taxonomy" id="874156"/>
    <lineage>
        <taxon>Bacteria</taxon>
        <taxon>Pseudomonadati</taxon>
        <taxon>Pseudomonadota</taxon>
        <taxon>Alphaproteobacteria</taxon>
        <taxon>Sphingomonadales</taxon>
        <taxon>Erythrobacteraceae</taxon>
        <taxon>Aurantiacibacter</taxon>
    </lineage>
</organism>
<evidence type="ECO:0000256" key="1">
    <source>
        <dbReference type="SAM" id="Phobius"/>
    </source>
</evidence>
<dbReference type="OrthoDB" id="7448632at2"/>
<feature type="domain" description="DUF4349" evidence="2">
    <location>
        <begin position="75"/>
        <end position="286"/>
    </location>
</feature>
<gene>
    <name evidence="3" type="ORF">AAV99_11235</name>
</gene>
<keyword evidence="1" id="KW-0812">Transmembrane</keyword>
<dbReference type="InterPro" id="IPR025645">
    <property type="entry name" value="DUF4349"/>
</dbReference>
<dbReference type="RefSeq" id="WP_047094133.1">
    <property type="nucleotide sequence ID" value="NZ_LBHU01000003.1"/>
</dbReference>
<evidence type="ECO:0000313" key="3">
    <source>
        <dbReference type="EMBL" id="KLI63241.1"/>
    </source>
</evidence>
<dbReference type="Pfam" id="PF14257">
    <property type="entry name" value="DUF4349"/>
    <property type="match status" value="1"/>
</dbReference>
<dbReference type="Proteomes" id="UP000053455">
    <property type="component" value="Unassembled WGS sequence"/>
</dbReference>
<reference evidence="3 4" key="1">
    <citation type="submission" date="2015-04" db="EMBL/GenBank/DDBJ databases">
        <title>The draft genome sequence of Erythrobacter marinus HWDM-33.</title>
        <authorList>
            <person name="Zhuang L."/>
            <person name="Liu Y."/>
            <person name="Shao Z."/>
        </authorList>
    </citation>
    <scope>NUCLEOTIDE SEQUENCE [LARGE SCALE GENOMIC DNA]</scope>
    <source>
        <strain evidence="3 4">HWDM-33</strain>
    </source>
</reference>
<keyword evidence="1" id="KW-0472">Membrane</keyword>
<keyword evidence="1" id="KW-1133">Transmembrane helix</keyword>
<name>A0A0H0XMJ3_9SPHN</name>
<accession>A0A0H0XMJ3</accession>
<dbReference type="EMBL" id="LBHU01000003">
    <property type="protein sequence ID" value="KLI63241.1"/>
    <property type="molecule type" value="Genomic_DNA"/>
</dbReference>
<proteinExistence type="predicted"/>
<keyword evidence="4" id="KW-1185">Reference proteome</keyword>
<feature type="transmembrane region" description="Helical" evidence="1">
    <location>
        <begin position="259"/>
        <end position="284"/>
    </location>
</feature>
<comment type="caution">
    <text evidence="3">The sequence shown here is derived from an EMBL/GenBank/DDBJ whole genome shotgun (WGS) entry which is preliminary data.</text>
</comment>
<dbReference type="AlphaFoldDB" id="A0A0H0XMJ3"/>
<sequence>MRQRTFLVGVATTCMALTACSEAEFSETADMSEAVQVDAELSDTAAGGGELSADENAAIRSRPDVAISIPRMAYIYDYGFRLEAEQISDLQERHADMCQAAGPYVCQIVTQSHSGRVDDGYASGRLELAVVADQARAFGTRLGSAAESAGGEQINTAITGEDLTKNMVDTEARLRSRIALRDRMMEVLRTRQGTVQELVEAERSVARINEEIDGARSWLDEMRQRVAFTRINIDYSTAAAPANDFLGPVSTAVSSLGSILGYLLAIMIVLGAIAIPVTAGVYGVRWAKAKLVGNPAEA</sequence>
<evidence type="ECO:0000259" key="2">
    <source>
        <dbReference type="Pfam" id="PF14257"/>
    </source>
</evidence>
<evidence type="ECO:0000313" key="4">
    <source>
        <dbReference type="Proteomes" id="UP000053455"/>
    </source>
</evidence>
<dbReference type="STRING" id="874156.GCA_001021555_02187"/>